<feature type="transmembrane region" description="Helical" evidence="1">
    <location>
        <begin position="40"/>
        <end position="62"/>
    </location>
</feature>
<name>A0AAV7IAR9_COTGL</name>
<keyword evidence="1" id="KW-1133">Transmembrane helix</keyword>
<keyword evidence="1" id="KW-0472">Membrane</keyword>
<gene>
    <name evidence="2" type="ORF">KQX54_002484</name>
</gene>
<evidence type="ECO:0000313" key="3">
    <source>
        <dbReference type="Proteomes" id="UP000826195"/>
    </source>
</evidence>
<sequence length="116" mass="12773">MTTPCMLLSPSPTLRSTDPTLAPLHGDVTLEKTCKYAESLLCYLVSPLYSAIHTVNFSLVILDALPGADDYFTKQFTLSIILPSHGLSAKLLTLIKINLAIILMVQKIFNSRFTKC</sequence>
<evidence type="ECO:0000313" key="2">
    <source>
        <dbReference type="EMBL" id="KAH0548801.1"/>
    </source>
</evidence>
<protein>
    <submittedName>
        <fullName evidence="2">Uncharacterized protein</fullName>
    </submittedName>
</protein>
<organism evidence="2 3">
    <name type="scientific">Cotesia glomerata</name>
    <name type="common">Lepidopteran parasitic wasp</name>
    <name type="synonym">Apanteles glomeratus</name>
    <dbReference type="NCBI Taxonomy" id="32391"/>
    <lineage>
        <taxon>Eukaryota</taxon>
        <taxon>Metazoa</taxon>
        <taxon>Ecdysozoa</taxon>
        <taxon>Arthropoda</taxon>
        <taxon>Hexapoda</taxon>
        <taxon>Insecta</taxon>
        <taxon>Pterygota</taxon>
        <taxon>Neoptera</taxon>
        <taxon>Endopterygota</taxon>
        <taxon>Hymenoptera</taxon>
        <taxon>Apocrita</taxon>
        <taxon>Ichneumonoidea</taxon>
        <taxon>Braconidae</taxon>
        <taxon>Microgastrinae</taxon>
        <taxon>Cotesia</taxon>
    </lineage>
</organism>
<feature type="transmembrane region" description="Helical" evidence="1">
    <location>
        <begin position="82"/>
        <end position="105"/>
    </location>
</feature>
<reference evidence="2 3" key="1">
    <citation type="journal article" date="2021" name="J. Hered.">
        <title>A chromosome-level genome assembly of the parasitoid wasp, Cotesia glomerata (Hymenoptera: Braconidae).</title>
        <authorList>
            <person name="Pinto B.J."/>
            <person name="Weis J.J."/>
            <person name="Gamble T."/>
            <person name="Ode P.J."/>
            <person name="Paul R."/>
            <person name="Zaspel J.M."/>
        </authorList>
    </citation>
    <scope>NUCLEOTIDE SEQUENCE [LARGE SCALE GENOMIC DNA]</scope>
    <source>
        <strain evidence="2">CgM1</strain>
    </source>
</reference>
<dbReference type="Proteomes" id="UP000826195">
    <property type="component" value="Unassembled WGS sequence"/>
</dbReference>
<dbReference type="EMBL" id="JAHXZJ010001864">
    <property type="protein sequence ID" value="KAH0548801.1"/>
    <property type="molecule type" value="Genomic_DNA"/>
</dbReference>
<comment type="caution">
    <text evidence="2">The sequence shown here is derived from an EMBL/GenBank/DDBJ whole genome shotgun (WGS) entry which is preliminary data.</text>
</comment>
<keyword evidence="1" id="KW-0812">Transmembrane</keyword>
<keyword evidence="3" id="KW-1185">Reference proteome</keyword>
<dbReference type="AlphaFoldDB" id="A0AAV7IAR9"/>
<evidence type="ECO:0000256" key="1">
    <source>
        <dbReference type="SAM" id="Phobius"/>
    </source>
</evidence>
<accession>A0AAV7IAR9</accession>
<proteinExistence type="predicted"/>